<dbReference type="InterPro" id="IPR021560">
    <property type="entry name" value="DUF3021"/>
</dbReference>
<accession>A0A0U4DZ10</accession>
<keyword evidence="1" id="KW-0472">Membrane</keyword>
<keyword evidence="3" id="KW-1185">Reference proteome</keyword>
<dbReference type="EMBL" id="CP013862">
    <property type="protein sequence ID" value="ALX50648.1"/>
    <property type="molecule type" value="Genomic_DNA"/>
</dbReference>
<reference evidence="2 3" key="1">
    <citation type="submission" date="2016-01" db="EMBL/GenBank/DDBJ databases">
        <title>Complete genome sequence of strain Lentibacillus amyloliquefaciens LAM0015T isolated from saline sediment.</title>
        <authorList>
            <person name="Wang J.-L."/>
            <person name="He M.-X."/>
        </authorList>
    </citation>
    <scope>NUCLEOTIDE SEQUENCE [LARGE SCALE GENOMIC DNA]</scope>
    <source>
        <strain evidence="2 3">LAM0015</strain>
    </source>
</reference>
<feature type="transmembrane region" description="Helical" evidence="1">
    <location>
        <begin position="20"/>
        <end position="39"/>
    </location>
</feature>
<evidence type="ECO:0000313" key="3">
    <source>
        <dbReference type="Proteomes" id="UP000050331"/>
    </source>
</evidence>
<dbReference type="Proteomes" id="UP000050331">
    <property type="component" value="Chromosome"/>
</dbReference>
<keyword evidence="1" id="KW-0812">Transmembrane</keyword>
<dbReference type="AlphaFoldDB" id="A0A0U4DZ10"/>
<keyword evidence="1" id="KW-1133">Transmembrane helix</keyword>
<proteinExistence type="predicted"/>
<evidence type="ECO:0000313" key="2">
    <source>
        <dbReference type="EMBL" id="ALX50648.1"/>
    </source>
</evidence>
<sequence>MSGIALLLYFQGKYSDVKGTFVASLIAFFVGAASIIYNIEHWSLIKRSGVHFIIMLITIYPILLLSGWFTIASVFDAVKIFILFAFVGIILWSLFFILARIFSW</sequence>
<evidence type="ECO:0000256" key="1">
    <source>
        <dbReference type="SAM" id="Phobius"/>
    </source>
</evidence>
<organism evidence="2 3">
    <name type="scientific">Lentibacillus amyloliquefaciens</name>
    <dbReference type="NCBI Taxonomy" id="1472767"/>
    <lineage>
        <taxon>Bacteria</taxon>
        <taxon>Bacillati</taxon>
        <taxon>Bacillota</taxon>
        <taxon>Bacilli</taxon>
        <taxon>Bacillales</taxon>
        <taxon>Bacillaceae</taxon>
        <taxon>Lentibacillus</taxon>
    </lineage>
</organism>
<evidence type="ECO:0008006" key="4">
    <source>
        <dbReference type="Google" id="ProtNLM"/>
    </source>
</evidence>
<gene>
    <name evidence="2" type="ORF">AOX59_13530</name>
</gene>
<feature type="transmembrane region" description="Helical" evidence="1">
    <location>
        <begin position="80"/>
        <end position="102"/>
    </location>
</feature>
<protein>
    <recommendedName>
        <fullName evidence="4">DUF3021 domain-containing protein</fullName>
    </recommendedName>
</protein>
<dbReference type="Pfam" id="PF11457">
    <property type="entry name" value="DUF3021"/>
    <property type="match status" value="1"/>
</dbReference>
<name>A0A0U4DZ10_9BACI</name>
<dbReference type="KEGG" id="lao:AOX59_13530"/>
<dbReference type="STRING" id="1472767.AOX59_13530"/>
<feature type="transmembrane region" description="Helical" evidence="1">
    <location>
        <begin position="51"/>
        <end position="74"/>
    </location>
</feature>